<dbReference type="RefSeq" id="XP_026078226.1">
    <property type="nucleotide sequence ID" value="XM_026222441.1"/>
</dbReference>
<keyword evidence="4" id="KW-0597">Phosphoprotein</keyword>
<feature type="binding site" evidence="14">
    <location>
        <position position="43"/>
    </location>
    <ligand>
        <name>ATP</name>
        <dbReference type="ChEBI" id="CHEBI:30616"/>
    </ligand>
</feature>
<keyword evidence="5" id="KW-0808">Transferase</keyword>
<organism evidence="17 18">
    <name type="scientific">Carassius auratus</name>
    <name type="common">Goldfish</name>
    <dbReference type="NCBI Taxonomy" id="7957"/>
    <lineage>
        <taxon>Eukaryota</taxon>
        <taxon>Metazoa</taxon>
        <taxon>Chordata</taxon>
        <taxon>Craniata</taxon>
        <taxon>Vertebrata</taxon>
        <taxon>Euteleostomi</taxon>
        <taxon>Actinopterygii</taxon>
        <taxon>Neopterygii</taxon>
        <taxon>Teleostei</taxon>
        <taxon>Ostariophysi</taxon>
        <taxon>Cypriniformes</taxon>
        <taxon>Cyprinidae</taxon>
        <taxon>Cyprininae</taxon>
        <taxon>Carassius</taxon>
    </lineage>
</organism>
<evidence type="ECO:0000256" key="12">
    <source>
        <dbReference type="ARBA" id="ARBA00056581"/>
    </source>
</evidence>
<dbReference type="SMART" id="SM00220">
    <property type="entry name" value="S_TKc"/>
    <property type="match status" value="1"/>
</dbReference>
<feature type="domain" description="Protein kinase" evidence="16">
    <location>
        <begin position="14"/>
        <end position="272"/>
    </location>
</feature>
<keyword evidence="7" id="KW-0418">Kinase</keyword>
<dbReference type="PROSITE" id="PS00108">
    <property type="entry name" value="PROTEIN_KINASE_ST"/>
    <property type="match status" value="1"/>
</dbReference>
<dbReference type="PANTHER" id="PTHR24347">
    <property type="entry name" value="SERINE/THREONINE-PROTEIN KINASE"/>
    <property type="match status" value="1"/>
</dbReference>
<evidence type="ECO:0000256" key="3">
    <source>
        <dbReference type="ARBA" id="ARBA00022527"/>
    </source>
</evidence>
<keyword evidence="6 14" id="KW-0547">Nucleotide-binding</keyword>
<evidence type="ECO:0000256" key="4">
    <source>
        <dbReference type="ARBA" id="ARBA00022553"/>
    </source>
</evidence>
<accession>A0A6P6L3Y8</accession>
<dbReference type="PROSITE" id="PS00107">
    <property type="entry name" value="PROTEIN_KINASE_ATP"/>
    <property type="match status" value="1"/>
</dbReference>
<dbReference type="SUPFAM" id="SSF56112">
    <property type="entry name" value="Protein kinase-like (PK-like)"/>
    <property type="match status" value="1"/>
</dbReference>
<dbReference type="Gene3D" id="3.30.200.20">
    <property type="entry name" value="Phosphorylase Kinase, domain 1"/>
    <property type="match status" value="1"/>
</dbReference>
<comment type="function">
    <text evidence="12">CaM-kinase II (CAMK2) is a prominent kinase in the central nervous system.</text>
</comment>
<dbReference type="InterPro" id="IPR013543">
    <property type="entry name" value="Ca/CaM-dep_prot_kinase-assoc"/>
</dbReference>
<dbReference type="Gene3D" id="3.10.450.50">
    <property type="match status" value="1"/>
</dbReference>
<dbReference type="FunFam" id="3.10.450.50:FF:000001">
    <property type="entry name" value="calcium/calmodulin-dependent protein kinase type II subunit gamma isoform X1"/>
    <property type="match status" value="1"/>
</dbReference>
<dbReference type="PROSITE" id="PS50011">
    <property type="entry name" value="PROTEIN_KINASE_DOM"/>
    <property type="match status" value="1"/>
</dbReference>
<sequence length="553" mass="61775">MATIVTSTRFTDEYQLYEELGKGAFSVVRRCVKKSNGQEFAAKIINTKKLSARDHQKLEREARICRLLKHPNIVRLHESISEEGFHYLVFDLVTGGELFEDIVAREYYSEADASQCINQILESVNHIHQHDIVHRDLKPENLLLASKMKGAAVKLADFGLAIEVQGDQQAWFGFAGTPGYLSPEVLRKDPYGKPVDIWACGVILYILLVGYPPFWDEDQHKLYQQIKAGAYDFPSPEWDTVTPEAKNLINQMLTINPAKRITAEQALKHPWVCQRSTVASMMHRQETVECLRKFNARRKLKGAILTTMLVSRNFSVGRQHTSPAAPTTSTAALAQEACKSLLNKKADGVKEPQTTVVHNPADGPKGSTESCNTNEEEDMKGRKAESAQGTSSDSAVMSQCSAGEELPALLASPQGSPAIARKQEIIKITEQLIEAVNNGDFEAYTRICDPGLTSFEPEALGNLVEGMDFHKFYFEHLLSKNNKPVHTTILNPHVHLIGEDAACIAYIRLTQYIDSQGRPRSCQSEETRVWHRRDAKWLNVHFHCSGAPAAPLQ</sequence>
<evidence type="ECO:0000256" key="8">
    <source>
        <dbReference type="ARBA" id="ARBA00022840"/>
    </source>
</evidence>
<evidence type="ECO:0000256" key="2">
    <source>
        <dbReference type="ARBA" id="ARBA00012434"/>
    </source>
</evidence>
<gene>
    <name evidence="18" type="primary">LOC113056007</name>
</gene>
<dbReference type="Pfam" id="PF00069">
    <property type="entry name" value="Pkinase"/>
    <property type="match status" value="1"/>
</dbReference>
<evidence type="ECO:0000256" key="9">
    <source>
        <dbReference type="ARBA" id="ARBA00022860"/>
    </source>
</evidence>
<keyword evidence="17" id="KW-1185">Reference proteome</keyword>
<dbReference type="InterPro" id="IPR011009">
    <property type="entry name" value="Kinase-like_dom_sf"/>
</dbReference>
<feature type="compositionally biased region" description="Polar residues" evidence="15">
    <location>
        <begin position="387"/>
        <end position="398"/>
    </location>
</feature>
<name>A0A6P6L3Y8_CARAU</name>
<comment type="similarity">
    <text evidence="1">Belongs to the protein kinase superfamily. CAMK Ser/Thr protein kinase family. CaMK subfamily.</text>
</comment>
<dbReference type="FunFam" id="1.10.510.10:FF:000001">
    <property type="entry name" value="Calcium/calmodulin-dependent protein kinase type II subunit delta"/>
    <property type="match status" value="1"/>
</dbReference>
<evidence type="ECO:0000256" key="1">
    <source>
        <dbReference type="ARBA" id="ARBA00005354"/>
    </source>
</evidence>
<comment type="catalytic activity">
    <reaction evidence="11">
        <text>L-seryl-[protein] + ATP = O-phospho-L-seryl-[protein] + ADP + H(+)</text>
        <dbReference type="Rhea" id="RHEA:17989"/>
        <dbReference type="Rhea" id="RHEA-COMP:9863"/>
        <dbReference type="Rhea" id="RHEA-COMP:11604"/>
        <dbReference type="ChEBI" id="CHEBI:15378"/>
        <dbReference type="ChEBI" id="CHEBI:29999"/>
        <dbReference type="ChEBI" id="CHEBI:30616"/>
        <dbReference type="ChEBI" id="CHEBI:83421"/>
        <dbReference type="ChEBI" id="CHEBI:456216"/>
        <dbReference type="EC" id="2.7.11.17"/>
    </reaction>
</comment>
<proteinExistence type="inferred from homology"/>
<dbReference type="Pfam" id="PF08332">
    <property type="entry name" value="CaMKII_AD"/>
    <property type="match status" value="1"/>
</dbReference>
<feature type="region of interest" description="Disordered" evidence="15">
    <location>
        <begin position="349"/>
        <end position="398"/>
    </location>
</feature>
<keyword evidence="9" id="KW-0112">Calmodulin-binding</keyword>
<evidence type="ECO:0000256" key="15">
    <source>
        <dbReference type="SAM" id="MobiDB-lite"/>
    </source>
</evidence>
<dbReference type="AlphaFoldDB" id="A0A6P6L3Y8"/>
<dbReference type="GeneID" id="113056007"/>
<evidence type="ECO:0000256" key="13">
    <source>
        <dbReference type="ARBA" id="ARBA00064333"/>
    </source>
</evidence>
<evidence type="ECO:0000256" key="5">
    <source>
        <dbReference type="ARBA" id="ARBA00022679"/>
    </source>
</evidence>
<evidence type="ECO:0000259" key="16">
    <source>
        <dbReference type="PROSITE" id="PS50011"/>
    </source>
</evidence>
<evidence type="ECO:0000256" key="11">
    <source>
        <dbReference type="ARBA" id="ARBA00047430"/>
    </source>
</evidence>
<evidence type="ECO:0000256" key="7">
    <source>
        <dbReference type="ARBA" id="ARBA00022777"/>
    </source>
</evidence>
<dbReference type="Gene3D" id="1.10.510.10">
    <property type="entry name" value="Transferase(Phosphotransferase) domain 1"/>
    <property type="match status" value="1"/>
</dbReference>
<dbReference type="Gene3D" id="6.10.140.620">
    <property type="match status" value="1"/>
</dbReference>
<dbReference type="GO" id="GO:0004683">
    <property type="term" value="F:calcium/calmodulin-dependent protein kinase activity"/>
    <property type="evidence" value="ECO:0007669"/>
    <property type="project" value="UniProtKB-EC"/>
</dbReference>
<evidence type="ECO:0000256" key="6">
    <source>
        <dbReference type="ARBA" id="ARBA00022741"/>
    </source>
</evidence>
<evidence type="ECO:0000256" key="10">
    <source>
        <dbReference type="ARBA" id="ARBA00047307"/>
    </source>
</evidence>
<dbReference type="CDD" id="cd14086">
    <property type="entry name" value="STKc_CaMKII"/>
    <property type="match status" value="1"/>
</dbReference>
<dbReference type="GO" id="GO:0043226">
    <property type="term" value="C:organelle"/>
    <property type="evidence" value="ECO:0007669"/>
    <property type="project" value="UniProtKB-ARBA"/>
</dbReference>
<reference evidence="18" key="1">
    <citation type="submission" date="2025-08" db="UniProtKB">
        <authorList>
            <consortium name="RefSeq"/>
        </authorList>
    </citation>
    <scope>IDENTIFICATION</scope>
    <source>
        <strain evidence="18">Wakin</strain>
        <tissue evidence="18">Muscle</tissue>
    </source>
</reference>
<comment type="catalytic activity">
    <reaction evidence="10">
        <text>L-threonyl-[protein] + ATP = O-phospho-L-threonyl-[protein] + ADP + H(+)</text>
        <dbReference type="Rhea" id="RHEA:46608"/>
        <dbReference type="Rhea" id="RHEA-COMP:11060"/>
        <dbReference type="Rhea" id="RHEA-COMP:11605"/>
        <dbReference type="ChEBI" id="CHEBI:15378"/>
        <dbReference type="ChEBI" id="CHEBI:30013"/>
        <dbReference type="ChEBI" id="CHEBI:30616"/>
        <dbReference type="ChEBI" id="CHEBI:61977"/>
        <dbReference type="ChEBI" id="CHEBI:456216"/>
        <dbReference type="EC" id="2.7.11.17"/>
    </reaction>
</comment>
<evidence type="ECO:0000313" key="18">
    <source>
        <dbReference type="RefSeq" id="XP_026078226.1"/>
    </source>
</evidence>
<dbReference type="SUPFAM" id="SSF54427">
    <property type="entry name" value="NTF2-like"/>
    <property type="match status" value="1"/>
</dbReference>
<dbReference type="InterPro" id="IPR017441">
    <property type="entry name" value="Protein_kinase_ATP_BS"/>
</dbReference>
<evidence type="ECO:0000256" key="14">
    <source>
        <dbReference type="PROSITE-ProRule" id="PRU10141"/>
    </source>
</evidence>
<dbReference type="InterPro" id="IPR032710">
    <property type="entry name" value="NTF2-like_dom_sf"/>
</dbReference>
<keyword evidence="8 14" id="KW-0067">ATP-binding</keyword>
<dbReference type="FunFam" id="3.30.200.20:FF:000002">
    <property type="entry name" value="Calcium/calmodulin-dependent protein kinase type II subunit delta isoform 2"/>
    <property type="match status" value="1"/>
</dbReference>
<dbReference type="GO" id="GO:0005524">
    <property type="term" value="F:ATP binding"/>
    <property type="evidence" value="ECO:0007669"/>
    <property type="project" value="UniProtKB-UniRule"/>
</dbReference>
<dbReference type="InterPro" id="IPR000719">
    <property type="entry name" value="Prot_kinase_dom"/>
</dbReference>
<evidence type="ECO:0000313" key="17">
    <source>
        <dbReference type="Proteomes" id="UP000515129"/>
    </source>
</evidence>
<dbReference type="Proteomes" id="UP000515129">
    <property type="component" value="Chromosome 37"/>
</dbReference>
<comment type="subunit">
    <text evidence="13">CAMK2 is composed of four different chains: alpha, beta, gamma, and delta. The different isoforms assemble into homo- or heteromultimeric holoenzymes composed of 8 to 12 subunits.</text>
</comment>
<dbReference type="GO" id="GO:0005516">
    <property type="term" value="F:calmodulin binding"/>
    <property type="evidence" value="ECO:0007669"/>
    <property type="project" value="UniProtKB-KW"/>
</dbReference>
<dbReference type="InterPro" id="IPR008271">
    <property type="entry name" value="Ser/Thr_kinase_AS"/>
</dbReference>
<protein>
    <recommendedName>
        <fullName evidence="2">calcium/calmodulin-dependent protein kinase</fullName>
        <ecNumber evidence="2">2.7.11.17</ecNumber>
    </recommendedName>
</protein>
<dbReference type="EC" id="2.7.11.17" evidence="2"/>
<keyword evidence="3" id="KW-0723">Serine/threonine-protein kinase</keyword>